<dbReference type="EMBL" id="BAAALD010000135">
    <property type="protein sequence ID" value="GAA1122966.1"/>
    <property type="molecule type" value="Genomic_DNA"/>
</dbReference>
<comment type="caution">
    <text evidence="2">The sequence shown here is derived from an EMBL/GenBank/DDBJ whole genome shotgun (WGS) entry which is preliminary data.</text>
</comment>
<evidence type="ECO:0000313" key="3">
    <source>
        <dbReference type="Proteomes" id="UP001499987"/>
    </source>
</evidence>
<proteinExistence type="predicted"/>
<evidence type="ECO:0000313" key="2">
    <source>
        <dbReference type="EMBL" id="GAA1122966.1"/>
    </source>
</evidence>
<evidence type="ECO:0008006" key="4">
    <source>
        <dbReference type="Google" id="ProtNLM"/>
    </source>
</evidence>
<gene>
    <name evidence="2" type="ORF">GCM10009663_72830</name>
</gene>
<dbReference type="RefSeq" id="WP_344628040.1">
    <property type="nucleotide sequence ID" value="NZ_BAAALD010000135.1"/>
</dbReference>
<organism evidence="2 3">
    <name type="scientific">Kitasatospora arboriphila</name>
    <dbReference type="NCBI Taxonomy" id="258052"/>
    <lineage>
        <taxon>Bacteria</taxon>
        <taxon>Bacillati</taxon>
        <taxon>Actinomycetota</taxon>
        <taxon>Actinomycetes</taxon>
        <taxon>Kitasatosporales</taxon>
        <taxon>Streptomycetaceae</taxon>
        <taxon>Kitasatospora</taxon>
    </lineage>
</organism>
<feature type="region of interest" description="Disordered" evidence="1">
    <location>
        <begin position="1"/>
        <end position="31"/>
    </location>
</feature>
<dbReference type="Gene3D" id="3.10.490.10">
    <property type="entry name" value="Gamma-glutamyl cyclotransferase-like"/>
    <property type="match status" value="1"/>
</dbReference>
<evidence type="ECO:0000256" key="1">
    <source>
        <dbReference type="SAM" id="MobiDB-lite"/>
    </source>
</evidence>
<accession>A0ABN1U5Z3</accession>
<protein>
    <recommendedName>
        <fullName evidence="4">Histone deacetylase</fullName>
    </recommendedName>
</protein>
<sequence length="244" mass="26184">MGTPVPRRPRPHPVRPPELLDPAGPVDPADPVDRARPVWYAAYGSNMRRARLHAYLAGGSPPGTARRYPGCRDPRPPAADLPLLLPGRLYFARESLVWGGGIAFLDAEDDGELPARGYLLTLDQLLDIAAQEMHRAPRIRAAPGLAAALRDGRATLGPGHYETLLCPGTLDGHPVLTFTAAGRSSEAPLTRPSAGYLRHLATGLAESHGWPARRAAAYLSTRPGAAGRWTPDSLLTALRSRSEQ</sequence>
<reference evidence="2 3" key="1">
    <citation type="journal article" date="2019" name="Int. J. Syst. Evol. Microbiol.">
        <title>The Global Catalogue of Microorganisms (GCM) 10K type strain sequencing project: providing services to taxonomists for standard genome sequencing and annotation.</title>
        <authorList>
            <consortium name="The Broad Institute Genomics Platform"/>
            <consortium name="The Broad Institute Genome Sequencing Center for Infectious Disease"/>
            <person name="Wu L."/>
            <person name="Ma J."/>
        </authorList>
    </citation>
    <scope>NUCLEOTIDE SEQUENCE [LARGE SCALE GENOMIC DNA]</scope>
    <source>
        <strain evidence="2 3">JCM 13002</strain>
    </source>
</reference>
<name>A0ABN1U5Z3_9ACTN</name>
<keyword evidence="3" id="KW-1185">Reference proteome</keyword>
<dbReference type="Proteomes" id="UP001499987">
    <property type="component" value="Unassembled WGS sequence"/>
</dbReference>